<dbReference type="EMBL" id="RAPY01000002">
    <property type="protein sequence ID" value="RKE52338.1"/>
    <property type="molecule type" value="Genomic_DNA"/>
</dbReference>
<dbReference type="Proteomes" id="UP000286246">
    <property type="component" value="Unassembled WGS sequence"/>
</dbReference>
<dbReference type="PRINTS" id="PR00038">
    <property type="entry name" value="HTHLUXR"/>
</dbReference>
<accession>A0A420B6R5</accession>
<feature type="domain" description="HTH luxR-type" evidence="4">
    <location>
        <begin position="192"/>
        <end position="257"/>
    </location>
</feature>
<reference evidence="6 7" key="1">
    <citation type="submission" date="2018-09" db="EMBL/GenBank/DDBJ databases">
        <title>Genomic Encyclopedia of Type Strains, Phase III (KMG-III): the genomes of soil and plant-associated and newly described type strains.</title>
        <authorList>
            <person name="Whitman W."/>
        </authorList>
    </citation>
    <scope>NUCLEOTIDE SEQUENCE [LARGE SCALE GENOMIC DNA]</scope>
    <source>
        <strain evidence="6 7">CECT 7938</strain>
    </source>
</reference>
<organism evidence="6 7">
    <name type="scientific">Sphingobacterium detergens</name>
    <dbReference type="NCBI Taxonomy" id="1145106"/>
    <lineage>
        <taxon>Bacteria</taxon>
        <taxon>Pseudomonadati</taxon>
        <taxon>Bacteroidota</taxon>
        <taxon>Sphingobacteriia</taxon>
        <taxon>Sphingobacteriales</taxon>
        <taxon>Sphingobacteriaceae</taxon>
        <taxon>Sphingobacterium</taxon>
    </lineage>
</organism>
<dbReference type="InterPro" id="IPR000792">
    <property type="entry name" value="Tscrpt_reg_LuxR_C"/>
</dbReference>
<protein>
    <submittedName>
        <fullName evidence="6">PAS domain-containing protein</fullName>
    </submittedName>
</protein>
<dbReference type="InterPro" id="IPR035965">
    <property type="entry name" value="PAS-like_dom_sf"/>
</dbReference>
<keyword evidence="2" id="KW-0238">DNA-binding</keyword>
<dbReference type="GO" id="GO:0006355">
    <property type="term" value="P:regulation of DNA-templated transcription"/>
    <property type="evidence" value="ECO:0007669"/>
    <property type="project" value="InterPro"/>
</dbReference>
<dbReference type="SMART" id="SM00421">
    <property type="entry name" value="HTH_LUXR"/>
    <property type="match status" value="1"/>
</dbReference>
<feature type="domain" description="PAS" evidence="5">
    <location>
        <begin position="60"/>
        <end position="106"/>
    </location>
</feature>
<dbReference type="PROSITE" id="PS50112">
    <property type="entry name" value="PAS"/>
    <property type="match status" value="1"/>
</dbReference>
<evidence type="ECO:0000256" key="1">
    <source>
        <dbReference type="ARBA" id="ARBA00023015"/>
    </source>
</evidence>
<dbReference type="PROSITE" id="PS50043">
    <property type="entry name" value="HTH_LUXR_2"/>
    <property type="match status" value="1"/>
</dbReference>
<dbReference type="Gene3D" id="3.30.450.20">
    <property type="entry name" value="PAS domain"/>
    <property type="match status" value="1"/>
</dbReference>
<evidence type="ECO:0000259" key="4">
    <source>
        <dbReference type="PROSITE" id="PS50043"/>
    </source>
</evidence>
<dbReference type="RefSeq" id="WP_208642545.1">
    <property type="nucleotide sequence ID" value="NZ_RAPY01000002.1"/>
</dbReference>
<dbReference type="CDD" id="cd00130">
    <property type="entry name" value="PAS"/>
    <property type="match status" value="1"/>
</dbReference>
<dbReference type="PANTHER" id="PTHR44688:SF16">
    <property type="entry name" value="DNA-BINDING TRANSCRIPTIONAL ACTIVATOR DEVR_DOSR"/>
    <property type="match status" value="1"/>
</dbReference>
<keyword evidence="7" id="KW-1185">Reference proteome</keyword>
<dbReference type="CDD" id="cd06170">
    <property type="entry name" value="LuxR_C_like"/>
    <property type="match status" value="1"/>
</dbReference>
<evidence type="ECO:0000313" key="7">
    <source>
        <dbReference type="Proteomes" id="UP000286246"/>
    </source>
</evidence>
<dbReference type="Pfam" id="PF08447">
    <property type="entry name" value="PAS_3"/>
    <property type="match status" value="1"/>
</dbReference>
<dbReference type="SUPFAM" id="SSF55785">
    <property type="entry name" value="PYP-like sensor domain (PAS domain)"/>
    <property type="match status" value="1"/>
</dbReference>
<dbReference type="PROSITE" id="PS00622">
    <property type="entry name" value="HTH_LUXR_1"/>
    <property type="match status" value="1"/>
</dbReference>
<dbReference type="PANTHER" id="PTHR44688">
    <property type="entry name" value="DNA-BINDING TRANSCRIPTIONAL ACTIVATOR DEVR_DOSR"/>
    <property type="match status" value="1"/>
</dbReference>
<dbReference type="InterPro" id="IPR013655">
    <property type="entry name" value="PAS_fold_3"/>
</dbReference>
<keyword evidence="3" id="KW-0804">Transcription</keyword>
<evidence type="ECO:0000259" key="5">
    <source>
        <dbReference type="PROSITE" id="PS50112"/>
    </source>
</evidence>
<dbReference type="InterPro" id="IPR036388">
    <property type="entry name" value="WH-like_DNA-bd_sf"/>
</dbReference>
<dbReference type="AlphaFoldDB" id="A0A420B6R5"/>
<sequence length="259" mass="30693">MESPKSKYYLTAKKFWRTVVDIEKTADTSELQQQIEFHKRLLNIFQAGNFYYLVFNMYIGEVEIISEECENLIGYKPEELSLPFLMERIHPDDKAYFLNFEYKVVEFFKSLPYEKVKSYKVQYDFRFKRKDGHYIRILHQAIQIDYDENNFYRTLSLHTDISHIKQEGKPCFSLIGLDDEPSFFNIQLDQAFTKSYDMFTKREREILKCIVEGKMSKTIADELCVSLHTINTHRKNILAKAGVKTPVDLIAKAIKEGWL</sequence>
<keyword evidence="1" id="KW-0805">Transcription regulation</keyword>
<evidence type="ECO:0000256" key="2">
    <source>
        <dbReference type="ARBA" id="ARBA00023125"/>
    </source>
</evidence>
<proteinExistence type="predicted"/>
<dbReference type="Pfam" id="PF00196">
    <property type="entry name" value="GerE"/>
    <property type="match status" value="1"/>
</dbReference>
<comment type="caution">
    <text evidence="6">The sequence shown here is derived from an EMBL/GenBank/DDBJ whole genome shotgun (WGS) entry which is preliminary data.</text>
</comment>
<evidence type="ECO:0000313" key="6">
    <source>
        <dbReference type="EMBL" id="RKE52338.1"/>
    </source>
</evidence>
<name>A0A420B6R5_SPHD1</name>
<dbReference type="InterPro" id="IPR016032">
    <property type="entry name" value="Sig_transdc_resp-reg_C-effctor"/>
</dbReference>
<evidence type="ECO:0000256" key="3">
    <source>
        <dbReference type="ARBA" id="ARBA00023163"/>
    </source>
</evidence>
<dbReference type="InterPro" id="IPR000014">
    <property type="entry name" value="PAS"/>
</dbReference>
<dbReference type="GO" id="GO:0003677">
    <property type="term" value="F:DNA binding"/>
    <property type="evidence" value="ECO:0007669"/>
    <property type="project" value="UniProtKB-KW"/>
</dbReference>
<gene>
    <name evidence="6" type="ORF">DFQ12_2572</name>
</gene>
<dbReference type="SUPFAM" id="SSF46894">
    <property type="entry name" value="C-terminal effector domain of the bipartite response regulators"/>
    <property type="match status" value="1"/>
</dbReference>
<dbReference type="Gene3D" id="1.10.10.10">
    <property type="entry name" value="Winged helix-like DNA-binding domain superfamily/Winged helix DNA-binding domain"/>
    <property type="match status" value="1"/>
</dbReference>